<feature type="transmembrane region" description="Helical" evidence="6">
    <location>
        <begin position="77"/>
        <end position="96"/>
    </location>
</feature>
<feature type="transmembrane region" description="Helical" evidence="6">
    <location>
        <begin position="188"/>
        <end position="206"/>
    </location>
</feature>
<evidence type="ECO:0000256" key="6">
    <source>
        <dbReference type="RuleBase" id="RU363041"/>
    </source>
</evidence>
<name>A0ABR8GZZ2_9CYAN</name>
<dbReference type="Pfam" id="PF01925">
    <property type="entry name" value="TauE"/>
    <property type="match status" value="1"/>
</dbReference>
<evidence type="ECO:0000256" key="5">
    <source>
        <dbReference type="ARBA" id="ARBA00023136"/>
    </source>
</evidence>
<comment type="caution">
    <text evidence="7">The sequence shown here is derived from an EMBL/GenBank/DDBJ whole genome shotgun (WGS) entry which is preliminary data.</text>
</comment>
<dbReference type="PANTHER" id="PTHR43701">
    <property type="entry name" value="MEMBRANE TRANSPORTER PROTEIN MJ0441-RELATED"/>
    <property type="match status" value="1"/>
</dbReference>
<keyword evidence="3 6" id="KW-0812">Transmembrane</keyword>
<keyword evidence="5 6" id="KW-0472">Membrane</keyword>
<keyword evidence="4 6" id="KW-1133">Transmembrane helix</keyword>
<dbReference type="InterPro" id="IPR051598">
    <property type="entry name" value="TSUP/Inactive_protease-like"/>
</dbReference>
<keyword evidence="8" id="KW-1185">Reference proteome</keyword>
<evidence type="ECO:0000313" key="8">
    <source>
        <dbReference type="Proteomes" id="UP000660380"/>
    </source>
</evidence>
<proteinExistence type="inferred from homology"/>
<feature type="transmembrane region" description="Helical" evidence="6">
    <location>
        <begin position="245"/>
        <end position="266"/>
    </location>
</feature>
<feature type="transmembrane region" description="Helical" evidence="6">
    <location>
        <begin position="149"/>
        <end position="168"/>
    </location>
</feature>
<evidence type="ECO:0000256" key="1">
    <source>
        <dbReference type="ARBA" id="ARBA00004141"/>
    </source>
</evidence>
<feature type="transmembrane region" description="Helical" evidence="6">
    <location>
        <begin position="12"/>
        <end position="35"/>
    </location>
</feature>
<protein>
    <recommendedName>
        <fullName evidence="6">Probable membrane transporter protein</fullName>
    </recommendedName>
</protein>
<dbReference type="RefSeq" id="WP_038296380.1">
    <property type="nucleotide sequence ID" value="NZ_JACJTA010000100.1"/>
</dbReference>
<dbReference type="EMBL" id="JACJTA010000100">
    <property type="protein sequence ID" value="MBD2608581.1"/>
    <property type="molecule type" value="Genomic_DNA"/>
</dbReference>
<evidence type="ECO:0000256" key="3">
    <source>
        <dbReference type="ARBA" id="ARBA00022692"/>
    </source>
</evidence>
<feature type="transmembrane region" description="Helical" evidence="6">
    <location>
        <begin position="213"/>
        <end position="233"/>
    </location>
</feature>
<evidence type="ECO:0000256" key="2">
    <source>
        <dbReference type="ARBA" id="ARBA00009142"/>
    </source>
</evidence>
<reference evidence="7 8" key="1">
    <citation type="journal article" date="2020" name="ISME J.">
        <title>Comparative genomics reveals insights into cyanobacterial evolution and habitat adaptation.</title>
        <authorList>
            <person name="Chen M.Y."/>
            <person name="Teng W.K."/>
            <person name="Zhao L."/>
            <person name="Hu C.X."/>
            <person name="Zhou Y.K."/>
            <person name="Han B.P."/>
            <person name="Song L.R."/>
            <person name="Shu W.S."/>
        </authorList>
    </citation>
    <scope>NUCLEOTIDE SEQUENCE [LARGE SCALE GENOMIC DNA]</scope>
    <source>
        <strain evidence="7 8">FACHB-248</strain>
    </source>
</reference>
<comment type="subcellular location">
    <subcellularLocation>
        <location evidence="6">Cell membrane</location>
        <topology evidence="6">Multi-pass membrane protein</topology>
    </subcellularLocation>
    <subcellularLocation>
        <location evidence="1">Membrane</location>
        <topology evidence="1">Multi-pass membrane protein</topology>
    </subcellularLocation>
</comment>
<comment type="similarity">
    <text evidence="2 6">Belongs to the 4-toluene sulfonate uptake permease (TSUP) (TC 2.A.102) family.</text>
</comment>
<gene>
    <name evidence="7" type="ORF">H6G81_29695</name>
</gene>
<sequence>MLLETPIERGFLFVIGIFAGVLSGLMGVGGGLLIVPSLTVFGVPVVQATATSLVGVFLSTTSGSVRNLSVGDLNWKASLTMALFGVITAQMGAFIGDRIPDAWLSLSFGVFLLVTIYLMNLRKQLQQKESELETDPCELGDSSTPSNRFVPLVGIGVLAGVLSGLFGIGGGVVKVPLQMLFLGESIKTAVQTSLGAISAIAVSGLAQHAYNHNVLWIPGLCLGMGGIIGAQVGTRLLPKLSDRTVKIIFIVFLVTLSVYMSSHGILELASQTNSLKLAVLN</sequence>
<feature type="transmembrane region" description="Helical" evidence="6">
    <location>
        <begin position="41"/>
        <end position="65"/>
    </location>
</feature>
<evidence type="ECO:0000313" key="7">
    <source>
        <dbReference type="EMBL" id="MBD2608581.1"/>
    </source>
</evidence>
<dbReference type="InterPro" id="IPR002781">
    <property type="entry name" value="TM_pro_TauE-like"/>
</dbReference>
<evidence type="ECO:0000256" key="4">
    <source>
        <dbReference type="ARBA" id="ARBA00022989"/>
    </source>
</evidence>
<dbReference type="Proteomes" id="UP000660380">
    <property type="component" value="Unassembled WGS sequence"/>
</dbReference>
<accession>A0ABR8GZZ2</accession>
<keyword evidence="6" id="KW-1003">Cell membrane</keyword>
<dbReference type="PANTHER" id="PTHR43701:SF2">
    <property type="entry name" value="MEMBRANE TRANSPORTER PROTEIN YJNA-RELATED"/>
    <property type="match status" value="1"/>
</dbReference>
<organism evidence="7 8">
    <name type="scientific">Scytonema hofmannii FACHB-248</name>
    <dbReference type="NCBI Taxonomy" id="1842502"/>
    <lineage>
        <taxon>Bacteria</taxon>
        <taxon>Bacillati</taxon>
        <taxon>Cyanobacteriota</taxon>
        <taxon>Cyanophyceae</taxon>
        <taxon>Nostocales</taxon>
        <taxon>Scytonemataceae</taxon>
        <taxon>Scytonema</taxon>
    </lineage>
</organism>
<feature type="transmembrane region" description="Helical" evidence="6">
    <location>
        <begin position="102"/>
        <end position="119"/>
    </location>
</feature>